<comment type="caution">
    <text evidence="2">The sequence shown here is derived from an EMBL/GenBank/DDBJ whole genome shotgun (WGS) entry which is preliminary data.</text>
</comment>
<proteinExistence type="predicted"/>
<gene>
    <name evidence="2" type="ORF">TGGT1_411060</name>
</gene>
<evidence type="ECO:0000313" key="3">
    <source>
        <dbReference type="Proteomes" id="UP000005641"/>
    </source>
</evidence>
<dbReference type="EMBL" id="AAQM03000411">
    <property type="protein sequence ID" value="EPR56842.1"/>
    <property type="molecule type" value="Genomic_DNA"/>
</dbReference>
<evidence type="ECO:0000313" key="2">
    <source>
        <dbReference type="EMBL" id="EPR56842.1"/>
    </source>
</evidence>
<feature type="region of interest" description="Disordered" evidence="1">
    <location>
        <begin position="34"/>
        <end position="91"/>
    </location>
</feature>
<reference evidence="2 3" key="2">
    <citation type="submission" date="2013-05" db="EMBL/GenBank/DDBJ databases">
        <authorList>
            <person name="Sibley D."/>
            <person name="Venepally P."/>
            <person name="Karamycheva S."/>
            <person name="Hadjithomas M."/>
            <person name="Khan A."/>
            <person name="Brunk B."/>
            <person name="Roos D."/>
            <person name="Caler E."/>
            <person name="Lorenzi H."/>
        </authorList>
    </citation>
    <scope>NUCLEOTIDE SEQUENCE [LARGE SCALE GENOMIC DNA]</scope>
    <source>
        <strain evidence="2 3">GT1</strain>
    </source>
</reference>
<evidence type="ECO:0000256" key="1">
    <source>
        <dbReference type="SAM" id="MobiDB-lite"/>
    </source>
</evidence>
<name>S7UG75_TOXGG</name>
<sequence>MLHYSPVFCAGTIQLVLRTVGLLSIKQGEYEEQSDCRDRRRGKIRRGVPKADPGKNPNVVADSIGIHGTPGRVAESGSTTAAMTDPKGGIGDDPAAAASGGEAILRQMCVAVEGEPRFRGWGCRHCVTVCLGDRREF</sequence>
<protein>
    <submittedName>
        <fullName evidence="2">Uncharacterized protein</fullName>
    </submittedName>
</protein>
<dbReference type="VEuPathDB" id="ToxoDB:TGGT1_411060"/>
<feature type="compositionally biased region" description="Basic residues" evidence="1">
    <location>
        <begin position="39"/>
        <end position="48"/>
    </location>
</feature>
<reference evidence="2 3" key="1">
    <citation type="submission" date="2006-05" db="EMBL/GenBank/DDBJ databases">
        <authorList>
            <person name="Paulsen I."/>
        </authorList>
    </citation>
    <scope>NUCLEOTIDE SEQUENCE [LARGE SCALE GENOMIC DNA]</scope>
    <source>
        <strain evidence="2 3">GT1</strain>
    </source>
</reference>
<dbReference type="Proteomes" id="UP000005641">
    <property type="component" value="Unassembled WGS sequence"/>
</dbReference>
<accession>S7UG75</accession>
<dbReference type="AlphaFoldDB" id="S7UG75"/>
<organism evidence="2 3">
    <name type="scientific">Toxoplasma gondii (strain ATCC 50853 / GT1)</name>
    <dbReference type="NCBI Taxonomy" id="507601"/>
    <lineage>
        <taxon>Eukaryota</taxon>
        <taxon>Sar</taxon>
        <taxon>Alveolata</taxon>
        <taxon>Apicomplexa</taxon>
        <taxon>Conoidasida</taxon>
        <taxon>Coccidia</taxon>
        <taxon>Eucoccidiorida</taxon>
        <taxon>Eimeriorina</taxon>
        <taxon>Sarcocystidae</taxon>
        <taxon>Toxoplasma</taxon>
    </lineage>
</organism>